<dbReference type="SMART" id="SM00530">
    <property type="entry name" value="HTH_XRE"/>
    <property type="match status" value="1"/>
</dbReference>
<evidence type="ECO:0000313" key="4">
    <source>
        <dbReference type="Proteomes" id="UP000271256"/>
    </source>
</evidence>
<proteinExistence type="predicted"/>
<dbReference type="GO" id="GO:0003677">
    <property type="term" value="F:DNA binding"/>
    <property type="evidence" value="ECO:0007669"/>
    <property type="project" value="UniProtKB-KW"/>
</dbReference>
<evidence type="ECO:0000256" key="1">
    <source>
        <dbReference type="ARBA" id="ARBA00023125"/>
    </source>
</evidence>
<dbReference type="GO" id="GO:0003700">
    <property type="term" value="F:DNA-binding transcription factor activity"/>
    <property type="evidence" value="ECO:0007669"/>
    <property type="project" value="TreeGrafter"/>
</dbReference>
<sequence>MVPVGSKIRMLRQKSKLTQAELAAKLGISQAEVSRMERGRTAVTVQDLYKISSALDVPVTALLDEADFHKA</sequence>
<dbReference type="GO" id="GO:0005829">
    <property type="term" value="C:cytosol"/>
    <property type="evidence" value="ECO:0007669"/>
    <property type="project" value="TreeGrafter"/>
</dbReference>
<dbReference type="EMBL" id="RBWE01000001">
    <property type="protein sequence ID" value="RKO66357.1"/>
    <property type="molecule type" value="Genomic_DNA"/>
</dbReference>
<dbReference type="SUPFAM" id="SSF47413">
    <property type="entry name" value="lambda repressor-like DNA-binding domains"/>
    <property type="match status" value="1"/>
</dbReference>
<dbReference type="Pfam" id="PF01381">
    <property type="entry name" value="HTH_3"/>
    <property type="match status" value="1"/>
</dbReference>
<evidence type="ECO:0000259" key="2">
    <source>
        <dbReference type="PROSITE" id="PS50943"/>
    </source>
</evidence>
<comment type="caution">
    <text evidence="3">The sequence shown here is derived from an EMBL/GenBank/DDBJ whole genome shotgun (WGS) entry which is preliminary data.</text>
</comment>
<evidence type="ECO:0000313" key="3">
    <source>
        <dbReference type="EMBL" id="RKO66357.1"/>
    </source>
</evidence>
<dbReference type="Gene3D" id="1.10.260.40">
    <property type="entry name" value="lambda repressor-like DNA-binding domains"/>
    <property type="match status" value="1"/>
</dbReference>
<dbReference type="OrthoDB" id="2064916at2"/>
<dbReference type="CDD" id="cd00093">
    <property type="entry name" value="HTH_XRE"/>
    <property type="match status" value="1"/>
</dbReference>
<accession>A0A494WZI7</accession>
<feature type="domain" description="HTH cro/C1-type" evidence="2">
    <location>
        <begin position="8"/>
        <end position="62"/>
    </location>
</feature>
<dbReference type="RefSeq" id="WP_121450793.1">
    <property type="nucleotide sequence ID" value="NZ_RBWE01000001.1"/>
</dbReference>
<dbReference type="PANTHER" id="PTHR46797">
    <property type="entry name" value="HTH-TYPE TRANSCRIPTIONAL REGULATOR"/>
    <property type="match status" value="1"/>
</dbReference>
<gene>
    <name evidence="3" type="ORF">D7024_04970</name>
</gene>
<dbReference type="InterPro" id="IPR050807">
    <property type="entry name" value="TransReg_Diox_bact_type"/>
</dbReference>
<keyword evidence="1" id="KW-0238">DNA-binding</keyword>
<dbReference type="InterPro" id="IPR010982">
    <property type="entry name" value="Lambda_DNA-bd_dom_sf"/>
</dbReference>
<dbReference type="InterPro" id="IPR001387">
    <property type="entry name" value="Cro/C1-type_HTH"/>
</dbReference>
<dbReference type="AlphaFoldDB" id="A0A494WZI7"/>
<dbReference type="PANTHER" id="PTHR46797:SF1">
    <property type="entry name" value="METHYLPHOSPHONATE SYNTHASE"/>
    <property type="match status" value="1"/>
</dbReference>
<protein>
    <submittedName>
        <fullName evidence="3">XRE family transcriptional regulator</fullName>
    </submittedName>
</protein>
<dbReference type="PROSITE" id="PS50943">
    <property type="entry name" value="HTH_CROC1"/>
    <property type="match status" value="1"/>
</dbReference>
<keyword evidence="4" id="KW-1185">Reference proteome</keyword>
<name>A0A494WZI7_9FIRM</name>
<dbReference type="Proteomes" id="UP000271256">
    <property type="component" value="Unassembled WGS sequence"/>
</dbReference>
<organism evidence="3 4">
    <name type="scientific">Desulfofundulus salinus</name>
    <dbReference type="NCBI Taxonomy" id="2419843"/>
    <lineage>
        <taxon>Bacteria</taxon>
        <taxon>Bacillati</taxon>
        <taxon>Bacillota</taxon>
        <taxon>Clostridia</taxon>
        <taxon>Eubacteriales</taxon>
        <taxon>Peptococcaceae</taxon>
        <taxon>Desulfofundulus</taxon>
    </lineage>
</organism>
<reference evidence="3 4" key="1">
    <citation type="submission" date="2018-10" db="EMBL/GenBank/DDBJ databases">
        <authorList>
            <person name="Grouzdev D.S."/>
            <person name="Krutkina M.S."/>
            <person name="Tourova T.P."/>
            <person name="Nazina T.N."/>
        </authorList>
    </citation>
    <scope>NUCLEOTIDE SEQUENCE [LARGE SCALE GENOMIC DNA]</scope>
    <source>
        <strain evidence="3 4">435</strain>
    </source>
</reference>